<dbReference type="Gene3D" id="1.10.8.340">
    <property type="entry name" value="PG0816-like"/>
    <property type="match status" value="1"/>
</dbReference>
<sequence length="148" mass="16831">MKNAKNKTGQEFSYYGLSLLSYLRENHPDRAGDTAFIEERANAAAEMYSNAIKDGQTHIEAEELASAELFRGLHFSPYNTLVHILWNEFSDEIPEDKAKEIAFQILPLCNEVLDKYTRSDDFASSPKYDELFTELTGTVEILLEDGLQ</sequence>
<dbReference type="InterPro" id="IPR036297">
    <property type="entry name" value="PG0816-like_sf"/>
</dbReference>
<dbReference type="SUPFAM" id="SSF140753">
    <property type="entry name" value="PG0816-like"/>
    <property type="match status" value="1"/>
</dbReference>
<keyword evidence="2" id="KW-1185">Reference proteome</keyword>
<name>A0A6I6JXL7_9BACT</name>
<dbReference type="Proteomes" id="UP000428260">
    <property type="component" value="Chromosome"/>
</dbReference>
<evidence type="ECO:0000313" key="2">
    <source>
        <dbReference type="Proteomes" id="UP000428260"/>
    </source>
</evidence>
<dbReference type="AlphaFoldDB" id="A0A6I6JXL7"/>
<evidence type="ECO:0000313" key="1">
    <source>
        <dbReference type="EMBL" id="QGY45890.1"/>
    </source>
</evidence>
<accession>A0A6I6JXL7</accession>
<dbReference type="Gene3D" id="1.10.8.330">
    <property type="entry name" value="PG0816-like"/>
    <property type="match status" value="1"/>
</dbReference>
<reference evidence="1 2" key="1">
    <citation type="submission" date="2019-11" db="EMBL/GenBank/DDBJ databases">
        <authorList>
            <person name="Zheng R.K."/>
            <person name="Sun C.M."/>
        </authorList>
    </citation>
    <scope>NUCLEOTIDE SEQUENCE [LARGE SCALE GENOMIC DNA]</scope>
    <source>
        <strain evidence="1 2">WC007</strain>
    </source>
</reference>
<dbReference type="KEGG" id="mcos:GM418_20105"/>
<dbReference type="EMBL" id="CP046401">
    <property type="protein sequence ID" value="QGY45890.1"/>
    <property type="molecule type" value="Genomic_DNA"/>
</dbReference>
<dbReference type="Pfam" id="PF08989">
    <property type="entry name" value="DUF1896"/>
    <property type="match status" value="1"/>
</dbReference>
<dbReference type="RefSeq" id="WP_158869029.1">
    <property type="nucleotide sequence ID" value="NZ_CP046401.1"/>
</dbReference>
<protein>
    <submittedName>
        <fullName evidence="1">DUF1896 family protein</fullName>
    </submittedName>
</protein>
<organism evidence="1 2">
    <name type="scientific">Maribellus comscasis</name>
    <dbReference type="NCBI Taxonomy" id="2681766"/>
    <lineage>
        <taxon>Bacteria</taxon>
        <taxon>Pseudomonadati</taxon>
        <taxon>Bacteroidota</taxon>
        <taxon>Bacteroidia</taxon>
        <taxon>Marinilabiliales</taxon>
        <taxon>Prolixibacteraceae</taxon>
        <taxon>Maribellus</taxon>
    </lineage>
</organism>
<dbReference type="InterPro" id="IPR015082">
    <property type="entry name" value="DUF1896"/>
</dbReference>
<proteinExistence type="predicted"/>
<gene>
    <name evidence="1" type="ORF">GM418_20105</name>
</gene>